<protein>
    <recommendedName>
        <fullName evidence="3">F-box domain-containing protein</fullName>
    </recommendedName>
</protein>
<dbReference type="AlphaFoldDB" id="A0A6A5ZTY1"/>
<evidence type="ECO:0008006" key="3">
    <source>
        <dbReference type="Google" id="ProtNLM"/>
    </source>
</evidence>
<evidence type="ECO:0000313" key="2">
    <source>
        <dbReference type="Proteomes" id="UP000799770"/>
    </source>
</evidence>
<dbReference type="Proteomes" id="UP000799770">
    <property type="component" value="Unassembled WGS sequence"/>
</dbReference>
<sequence>MATLAKLPDELLEHIGHFLPLDAFGALRLTCRATDQKLGHSFERRFFLGKTVHLQQDSLQTLVDLSKSGYAKRIRTLKIGFGEEIFISTLGQNGELQAGMSVSVKAHPIIDPFLKDIGIAAGDEIVLSQDEIDAYEDFLRERKEFWAKDLPYRLLAEALPGFTSIESITLDDKYWGFRPYLDSKLLYLFFLELPLQAARTPLSFQHSDAHCNDVSGFCAHNHPFTILCRALRTSNTSLVLLKLSCLIYGDHLFSAAQQESLQLETTFKDLEMLALQTRFSLSPNPPSFRNHTFSLAWAKDLQSLSFENMSGSSRYAMVEALTYDDALNKLKVLTFQDMEIEHEVLRLLLLHKAPSLERILLGNITLVEDAWPEVFEAMADFPALDNLFVRSLRTGETDPSDTIALNLFETAEAVSHCFSYVEEDPSTDDESVRKKWEIQRREFELFSILKRYSKDRGFAFFDTSAKKRLGRT</sequence>
<reference evidence="1" key="1">
    <citation type="journal article" date="2020" name="Stud. Mycol.">
        <title>101 Dothideomycetes genomes: a test case for predicting lifestyles and emergence of pathogens.</title>
        <authorList>
            <person name="Haridas S."/>
            <person name="Albert R."/>
            <person name="Binder M."/>
            <person name="Bloem J."/>
            <person name="Labutti K."/>
            <person name="Salamov A."/>
            <person name="Andreopoulos B."/>
            <person name="Baker S."/>
            <person name="Barry K."/>
            <person name="Bills G."/>
            <person name="Bluhm B."/>
            <person name="Cannon C."/>
            <person name="Castanera R."/>
            <person name="Culley D."/>
            <person name="Daum C."/>
            <person name="Ezra D."/>
            <person name="Gonzalez J."/>
            <person name="Henrissat B."/>
            <person name="Kuo A."/>
            <person name="Liang C."/>
            <person name="Lipzen A."/>
            <person name="Lutzoni F."/>
            <person name="Magnuson J."/>
            <person name="Mondo S."/>
            <person name="Nolan M."/>
            <person name="Ohm R."/>
            <person name="Pangilinan J."/>
            <person name="Park H.-J."/>
            <person name="Ramirez L."/>
            <person name="Alfaro M."/>
            <person name="Sun H."/>
            <person name="Tritt A."/>
            <person name="Yoshinaga Y."/>
            <person name="Zwiers L.-H."/>
            <person name="Turgeon B."/>
            <person name="Goodwin S."/>
            <person name="Spatafora J."/>
            <person name="Crous P."/>
            <person name="Grigoriev I."/>
        </authorList>
    </citation>
    <scope>NUCLEOTIDE SEQUENCE</scope>
    <source>
        <strain evidence="1">CBS 627.86</strain>
    </source>
</reference>
<evidence type="ECO:0000313" key="1">
    <source>
        <dbReference type="EMBL" id="KAF2123172.1"/>
    </source>
</evidence>
<accession>A0A6A5ZTY1</accession>
<gene>
    <name evidence="1" type="ORF">BDV96DRAFT_15161</name>
</gene>
<proteinExistence type="predicted"/>
<keyword evidence="2" id="KW-1185">Reference proteome</keyword>
<name>A0A6A5ZTY1_9PLEO</name>
<organism evidence="1 2">
    <name type="scientific">Lophiotrema nucula</name>
    <dbReference type="NCBI Taxonomy" id="690887"/>
    <lineage>
        <taxon>Eukaryota</taxon>
        <taxon>Fungi</taxon>
        <taxon>Dikarya</taxon>
        <taxon>Ascomycota</taxon>
        <taxon>Pezizomycotina</taxon>
        <taxon>Dothideomycetes</taxon>
        <taxon>Pleosporomycetidae</taxon>
        <taxon>Pleosporales</taxon>
        <taxon>Lophiotremataceae</taxon>
        <taxon>Lophiotrema</taxon>
    </lineage>
</organism>
<dbReference type="OrthoDB" id="5279008at2759"/>
<dbReference type="EMBL" id="ML977310">
    <property type="protein sequence ID" value="KAF2123172.1"/>
    <property type="molecule type" value="Genomic_DNA"/>
</dbReference>